<feature type="domain" description="Rho-GAP" evidence="2">
    <location>
        <begin position="47"/>
        <end position="255"/>
    </location>
</feature>
<feature type="non-terminal residue" evidence="3">
    <location>
        <position position="255"/>
    </location>
</feature>
<dbReference type="Proteomes" id="UP000800041">
    <property type="component" value="Unassembled WGS sequence"/>
</dbReference>
<accession>A0A6G1GZS3</accession>
<dbReference type="Pfam" id="PF00620">
    <property type="entry name" value="RhoGAP"/>
    <property type="match status" value="1"/>
</dbReference>
<gene>
    <name evidence="3" type="ORF">K402DRAFT_332867</name>
</gene>
<dbReference type="EMBL" id="ML977157">
    <property type="protein sequence ID" value="KAF1986451.1"/>
    <property type="molecule type" value="Genomic_DNA"/>
</dbReference>
<evidence type="ECO:0000259" key="2">
    <source>
        <dbReference type="PROSITE" id="PS50238"/>
    </source>
</evidence>
<dbReference type="PANTHER" id="PTHR45808:SF2">
    <property type="entry name" value="RHO GTPASE-ACTIVATING PROTEIN 68F"/>
    <property type="match status" value="1"/>
</dbReference>
<reference evidence="3" key="1">
    <citation type="journal article" date="2020" name="Stud. Mycol.">
        <title>101 Dothideomycetes genomes: a test case for predicting lifestyles and emergence of pathogens.</title>
        <authorList>
            <person name="Haridas S."/>
            <person name="Albert R."/>
            <person name="Binder M."/>
            <person name="Bloem J."/>
            <person name="Labutti K."/>
            <person name="Salamov A."/>
            <person name="Andreopoulos B."/>
            <person name="Baker S."/>
            <person name="Barry K."/>
            <person name="Bills G."/>
            <person name="Bluhm B."/>
            <person name="Cannon C."/>
            <person name="Castanera R."/>
            <person name="Culley D."/>
            <person name="Daum C."/>
            <person name="Ezra D."/>
            <person name="Gonzalez J."/>
            <person name="Henrissat B."/>
            <person name="Kuo A."/>
            <person name="Liang C."/>
            <person name="Lipzen A."/>
            <person name="Lutzoni F."/>
            <person name="Magnuson J."/>
            <person name="Mondo S."/>
            <person name="Nolan M."/>
            <person name="Ohm R."/>
            <person name="Pangilinan J."/>
            <person name="Park H.-J."/>
            <person name="Ramirez L."/>
            <person name="Alfaro M."/>
            <person name="Sun H."/>
            <person name="Tritt A."/>
            <person name="Yoshinaga Y."/>
            <person name="Zwiers L.-H."/>
            <person name="Turgeon B."/>
            <person name="Goodwin S."/>
            <person name="Spatafora J."/>
            <person name="Crous P."/>
            <person name="Grigoriev I."/>
        </authorList>
    </citation>
    <scope>NUCLEOTIDE SEQUENCE</scope>
    <source>
        <strain evidence="3">CBS 113979</strain>
    </source>
</reference>
<organism evidence="3 4">
    <name type="scientific">Aulographum hederae CBS 113979</name>
    <dbReference type="NCBI Taxonomy" id="1176131"/>
    <lineage>
        <taxon>Eukaryota</taxon>
        <taxon>Fungi</taxon>
        <taxon>Dikarya</taxon>
        <taxon>Ascomycota</taxon>
        <taxon>Pezizomycotina</taxon>
        <taxon>Dothideomycetes</taxon>
        <taxon>Pleosporomycetidae</taxon>
        <taxon>Aulographales</taxon>
        <taxon>Aulographaceae</taxon>
    </lineage>
</organism>
<dbReference type="PROSITE" id="PS50238">
    <property type="entry name" value="RHOGAP"/>
    <property type="match status" value="1"/>
</dbReference>
<sequence>MERSRSVKSTWLSRLLKRPSERAPSDQLLPFAESIQELARIGGVSSVNLPTDLAVPGILIPTCLAATANYLIAHGRTTPGIFRISGQTRIVTALYNHYMSQIHAHEGNAPQSIETTIRTAVLPSDVNYVVHDIASAFKKFLNEIPGGLLGSMKIFRELAAIIPGTLDLAVDPDHSEESQKKALRKPIAMILSGADCNERLCLIVAVFGLLAHLTASSDRTPPSPHHDPTARTEQDETMSPRAFAIVFAPLFVGDL</sequence>
<evidence type="ECO:0000313" key="3">
    <source>
        <dbReference type="EMBL" id="KAF1986451.1"/>
    </source>
</evidence>
<dbReference type="InterPro" id="IPR000198">
    <property type="entry name" value="RhoGAP_dom"/>
</dbReference>
<feature type="region of interest" description="Disordered" evidence="1">
    <location>
        <begin position="216"/>
        <end position="236"/>
    </location>
</feature>
<dbReference type="PANTHER" id="PTHR45808">
    <property type="entry name" value="RHO GTPASE-ACTIVATING PROTEIN 68F"/>
    <property type="match status" value="1"/>
</dbReference>
<dbReference type="SMART" id="SM00324">
    <property type="entry name" value="RhoGAP"/>
    <property type="match status" value="1"/>
</dbReference>
<dbReference type="OrthoDB" id="9994905at2759"/>
<dbReference type="SUPFAM" id="SSF48350">
    <property type="entry name" value="GTPase activation domain, GAP"/>
    <property type="match status" value="1"/>
</dbReference>
<keyword evidence="4" id="KW-1185">Reference proteome</keyword>
<evidence type="ECO:0000256" key="1">
    <source>
        <dbReference type="SAM" id="MobiDB-lite"/>
    </source>
</evidence>
<dbReference type="InterPro" id="IPR008936">
    <property type="entry name" value="Rho_GTPase_activation_prot"/>
</dbReference>
<dbReference type="GO" id="GO:0005737">
    <property type="term" value="C:cytoplasm"/>
    <property type="evidence" value="ECO:0007669"/>
    <property type="project" value="TreeGrafter"/>
</dbReference>
<proteinExistence type="predicted"/>
<protein>
    <recommendedName>
        <fullName evidence="2">Rho-GAP domain-containing protein</fullName>
    </recommendedName>
</protein>
<dbReference type="GO" id="GO:0007264">
    <property type="term" value="P:small GTPase-mediated signal transduction"/>
    <property type="evidence" value="ECO:0007669"/>
    <property type="project" value="TreeGrafter"/>
</dbReference>
<feature type="compositionally biased region" description="Basic and acidic residues" evidence="1">
    <location>
        <begin position="224"/>
        <end position="234"/>
    </location>
</feature>
<dbReference type="Gene3D" id="1.10.555.10">
    <property type="entry name" value="Rho GTPase activation protein"/>
    <property type="match status" value="1"/>
</dbReference>
<dbReference type="GO" id="GO:0005096">
    <property type="term" value="F:GTPase activator activity"/>
    <property type="evidence" value="ECO:0007669"/>
    <property type="project" value="TreeGrafter"/>
</dbReference>
<dbReference type="AlphaFoldDB" id="A0A6G1GZS3"/>
<name>A0A6G1GZS3_9PEZI</name>
<evidence type="ECO:0000313" key="4">
    <source>
        <dbReference type="Proteomes" id="UP000800041"/>
    </source>
</evidence>